<dbReference type="SUPFAM" id="SSF53474">
    <property type="entry name" value="alpha/beta-Hydrolases"/>
    <property type="match status" value="1"/>
</dbReference>
<evidence type="ECO:0000313" key="4">
    <source>
        <dbReference type="EMBL" id="EGI58354.1"/>
    </source>
</evidence>
<accession>F4X5E0</accession>
<dbReference type="AlphaFoldDB" id="F4X5E0"/>
<comment type="similarity">
    <text evidence="1">Belongs to the type-B carboxylesterase/lipase family.</text>
</comment>
<dbReference type="PANTHER" id="PTHR43903">
    <property type="entry name" value="NEUROLIGIN"/>
    <property type="match status" value="1"/>
</dbReference>
<dbReference type="Gene3D" id="3.40.50.1820">
    <property type="entry name" value="alpha/beta hydrolase"/>
    <property type="match status" value="1"/>
</dbReference>
<evidence type="ECO:0000256" key="2">
    <source>
        <dbReference type="ARBA" id="ARBA00023180"/>
    </source>
</evidence>
<proteinExistence type="inferred from homology"/>
<feature type="domain" description="Carboxylesterase type B" evidence="3">
    <location>
        <begin position="11"/>
        <end position="200"/>
    </location>
</feature>
<dbReference type="EMBL" id="GL888711">
    <property type="protein sequence ID" value="EGI58354.1"/>
    <property type="molecule type" value="Genomic_DNA"/>
</dbReference>
<keyword evidence="5" id="KW-1185">Reference proteome</keyword>
<keyword evidence="2" id="KW-0325">Glycoprotein</keyword>
<organism evidence="5">
    <name type="scientific">Acromyrmex echinatior</name>
    <name type="common">Panamanian leafcutter ant</name>
    <name type="synonym">Acromyrmex octospinosus echinatior</name>
    <dbReference type="NCBI Taxonomy" id="103372"/>
    <lineage>
        <taxon>Eukaryota</taxon>
        <taxon>Metazoa</taxon>
        <taxon>Ecdysozoa</taxon>
        <taxon>Arthropoda</taxon>
        <taxon>Hexapoda</taxon>
        <taxon>Insecta</taxon>
        <taxon>Pterygota</taxon>
        <taxon>Neoptera</taxon>
        <taxon>Endopterygota</taxon>
        <taxon>Hymenoptera</taxon>
        <taxon>Apocrita</taxon>
        <taxon>Aculeata</taxon>
        <taxon>Formicoidea</taxon>
        <taxon>Formicidae</taxon>
        <taxon>Myrmicinae</taxon>
        <taxon>Acromyrmex</taxon>
    </lineage>
</organism>
<dbReference type="STRING" id="103372.F4X5E0"/>
<sequence>MQVDIQPPTFLSAFGPSVDGVVIKPDFQKDLLSYLGPEFQGFAPLPKKAEHGAPITSNNKYDLLFGVTTSEALWKFAEKDVLQGFEGERRDRIIRTYVRNAYVYHLTEIFYTVVNEYTDWERTVQHPVNTKDACVQALSDAQFVAPLVQTGDLFTLRHTKKPNNPHIAPILDSEEEPMPKTYFYVFDYQMKDGDYPQTLRVGRNRFYQDERNSSRGSLGDLQGPIDTQRICEADVQNLSVRAPPRPFQDARLLTDPFKTFSRVVIRSKTISFKGFVHREKENFRKPSALIVTKTICNAIFGRSLNSGCVLANSSYCDKAEEESVVEKQPPNRRAFKRMAPFGGKSFAILWRMPDNLHARSS</sequence>
<evidence type="ECO:0000313" key="5">
    <source>
        <dbReference type="Proteomes" id="UP000007755"/>
    </source>
</evidence>
<dbReference type="InterPro" id="IPR002018">
    <property type="entry name" value="CarbesteraseB"/>
</dbReference>
<dbReference type="Proteomes" id="UP000007755">
    <property type="component" value="Unassembled WGS sequence"/>
</dbReference>
<dbReference type="InterPro" id="IPR029058">
    <property type="entry name" value="AB_hydrolase_fold"/>
</dbReference>
<dbReference type="Pfam" id="PF00135">
    <property type="entry name" value="COesterase"/>
    <property type="match status" value="1"/>
</dbReference>
<reference evidence="4" key="1">
    <citation type="submission" date="2011-02" db="EMBL/GenBank/DDBJ databases">
        <title>The genome of the leaf-cutting ant Acromyrmex echinatior suggests key adaptations to social evolution and fungus farming.</title>
        <authorList>
            <person name="Nygaard S."/>
            <person name="Zhang G."/>
        </authorList>
    </citation>
    <scope>NUCLEOTIDE SEQUENCE</scope>
</reference>
<protein>
    <submittedName>
        <fullName evidence="4">Neuroligin-1</fullName>
    </submittedName>
</protein>
<dbReference type="eggNOG" id="KOG1516">
    <property type="taxonomic scope" value="Eukaryota"/>
</dbReference>
<dbReference type="InterPro" id="IPR051093">
    <property type="entry name" value="Neuroligin/BSAL"/>
</dbReference>
<name>F4X5E0_ACREC</name>
<evidence type="ECO:0000259" key="3">
    <source>
        <dbReference type="Pfam" id="PF00135"/>
    </source>
</evidence>
<dbReference type="OrthoDB" id="3200163at2759"/>
<gene>
    <name evidence="4" type="ORF">G5I_13572</name>
</gene>
<dbReference type="InParanoid" id="F4X5E0"/>
<evidence type="ECO:0000256" key="1">
    <source>
        <dbReference type="ARBA" id="ARBA00005964"/>
    </source>
</evidence>